<comment type="catalytic activity">
    <reaction evidence="4">
        <text>D-erythrose 4-phosphate + phosphoenolpyruvate + H2O = 7-phospho-2-dehydro-3-deoxy-D-arabino-heptonate + phosphate</text>
        <dbReference type="Rhea" id="RHEA:14717"/>
        <dbReference type="ChEBI" id="CHEBI:15377"/>
        <dbReference type="ChEBI" id="CHEBI:16897"/>
        <dbReference type="ChEBI" id="CHEBI:43474"/>
        <dbReference type="ChEBI" id="CHEBI:58394"/>
        <dbReference type="ChEBI" id="CHEBI:58702"/>
        <dbReference type="EC" id="2.5.1.54"/>
    </reaction>
</comment>
<keyword evidence="3" id="KW-0464">Manganese</keyword>
<evidence type="ECO:0000256" key="2">
    <source>
        <dbReference type="ARBA" id="ARBA00022679"/>
    </source>
</evidence>
<dbReference type="EC" id="2.5.1.54" evidence="4"/>
<dbReference type="PANTHER" id="PTHR21337">
    <property type="entry name" value="PHOSPHO-2-DEHYDRO-3-DEOXYHEPTONATE ALDOLASE 1, 2"/>
    <property type="match status" value="1"/>
</dbReference>
<feature type="binding site" evidence="3">
    <location>
        <position position="131"/>
    </location>
    <ligand>
        <name>phosphoenolpyruvate</name>
        <dbReference type="ChEBI" id="CHEBI:58702"/>
    </ligand>
</feature>
<dbReference type="PANTHER" id="PTHR21337:SF0">
    <property type="entry name" value="PHOSPHO-2-DEHYDRO-3-DEOXYHEPTONATE ALDOLASE"/>
    <property type="match status" value="1"/>
</dbReference>
<feature type="binding site" evidence="3">
    <location>
        <position position="377"/>
    </location>
    <ligand>
        <name>Mn(2+)</name>
        <dbReference type="ChEBI" id="CHEBI:29035"/>
    </ligand>
</feature>
<organism evidence="5 6">
    <name type="scientific">Rhizobium fredii</name>
    <name type="common">Sinorhizobium fredii</name>
    <dbReference type="NCBI Taxonomy" id="380"/>
    <lineage>
        <taxon>Bacteria</taxon>
        <taxon>Pseudomonadati</taxon>
        <taxon>Pseudomonadota</taxon>
        <taxon>Alphaproteobacteria</taxon>
        <taxon>Hyphomicrobiales</taxon>
        <taxon>Rhizobiaceae</taxon>
        <taxon>Sinorhizobium/Ensifer group</taxon>
        <taxon>Sinorhizobium</taxon>
    </lineage>
</organism>
<proteinExistence type="inferred from homology"/>
<name>A0A2L0H561_RHIFR</name>
<evidence type="ECO:0000256" key="1">
    <source>
        <dbReference type="ARBA" id="ARBA00008911"/>
    </source>
</evidence>
<feature type="binding site" evidence="3">
    <location>
        <position position="418"/>
    </location>
    <ligand>
        <name>Mn(2+)</name>
        <dbReference type="ChEBI" id="CHEBI:29035"/>
    </ligand>
</feature>
<dbReference type="NCBIfam" id="TIGR01358">
    <property type="entry name" value="DAHP_synth_II"/>
    <property type="match status" value="1"/>
</dbReference>
<feature type="binding site" evidence="3">
    <location>
        <position position="345"/>
    </location>
    <ligand>
        <name>phosphoenolpyruvate</name>
        <dbReference type="ChEBI" id="CHEBI:58702"/>
    </ligand>
</feature>
<comment type="similarity">
    <text evidence="1 4">Belongs to the class-II DAHP synthase family.</text>
</comment>
<dbReference type="EMBL" id="CP024307">
    <property type="protein sequence ID" value="AUX76616.1"/>
    <property type="molecule type" value="Genomic_DNA"/>
</dbReference>
<protein>
    <recommendedName>
        <fullName evidence="4">Phospho-2-dehydro-3-deoxyheptonate aldolase</fullName>
        <ecNumber evidence="4">2.5.1.54</ecNumber>
    </recommendedName>
</protein>
<dbReference type="AlphaFoldDB" id="A0A2L0H561"/>
<reference evidence="5 6" key="1">
    <citation type="submission" date="2017-10" db="EMBL/GenBank/DDBJ databases">
        <title>Analysis of the genome sequences of Rhizobium populations associated to common bean (phaseolus vulgaris).</title>
        <authorList>
            <person name="Bustos P."/>
            <person name="Santamaria R.I."/>
            <person name="Miranda-Sanchez F."/>
            <person name="Perez-Carrascal O."/>
            <person name="Juarez S."/>
            <person name="Lozano L."/>
            <person name="Martinez-Flores I."/>
            <person name="Vinuesa P."/>
            <person name="Martinez-Romero E."/>
            <person name="Cevallos M.A."/>
            <person name="Romero D."/>
            <person name="Davila G."/>
            <person name="Gonzalez V."/>
        </authorList>
    </citation>
    <scope>NUCLEOTIDE SEQUENCE [LARGE SCALE GENOMIC DNA]</scope>
    <source>
        <strain evidence="5 6">NXT3</strain>
    </source>
</reference>
<gene>
    <name evidence="5" type="ORF">NXT3_CH02051</name>
</gene>
<sequence length="480" mass="53126">MPGGLVAAGGATRSGRVRQQVMEMAQTWTPNSWRQKPIQQVPDYPDLAALDAVEGRLAKFPPLVFAGEARRLKSALANVAEGRGFLLQGGDCAESFAEHGADTIRDFFRAFLQMAVVLTFGAQQPVVKVGRIAGQFAKPRSSGVEKQGDVTLPSYRGDIINGIEFTDQARIPNPERQIMAYRQSAATLNLLRAFAMGGYANLENVHQWMLGFVKDSPQAERYRKLADRISETMDFMKAIGITSENHPSLRETDFFTSHEALLLGYEQALTRVDSTSGDWYATSGHMIWIGDRTRQPDHAHVEYCRGIKNPLGLKCGPSLTADGLLELIDLLNPANEAGRLTLICRFGHDKVAEHLPRLIRAVEREGKKVVWSCDPMHGNTITLNNYKTRPFERILSEVESFFQIHRAEGSHPGGIHIEMTGNDVTECTGGARALSGDDLADRYHTHCDPRLNADQALELAFLLAERMKGGRDEKKMVVNG</sequence>
<evidence type="ECO:0000256" key="4">
    <source>
        <dbReference type="RuleBase" id="RU363071"/>
    </source>
</evidence>
<dbReference type="Gene3D" id="3.20.20.70">
    <property type="entry name" value="Aldolase class I"/>
    <property type="match status" value="2"/>
</dbReference>
<evidence type="ECO:0000256" key="3">
    <source>
        <dbReference type="PIRSR" id="PIRSR602480-1"/>
    </source>
</evidence>
<dbReference type="Proteomes" id="UP000239340">
    <property type="component" value="Chromosome"/>
</dbReference>
<evidence type="ECO:0000313" key="6">
    <source>
        <dbReference type="Proteomes" id="UP000239340"/>
    </source>
</evidence>
<dbReference type="GO" id="GO:0009073">
    <property type="term" value="P:aromatic amino acid family biosynthetic process"/>
    <property type="evidence" value="ECO:0007669"/>
    <property type="project" value="InterPro"/>
</dbReference>
<keyword evidence="3" id="KW-0104">Cadmium</keyword>
<feature type="binding site" evidence="3">
    <location>
        <position position="92"/>
    </location>
    <ligand>
        <name>Mn(2+)</name>
        <dbReference type="ChEBI" id="CHEBI:29035"/>
    </ligand>
</feature>
<dbReference type="Pfam" id="PF01474">
    <property type="entry name" value="DAHP_synth_2"/>
    <property type="match status" value="1"/>
</dbReference>
<feature type="binding site" evidence="3">
    <location>
        <position position="314"/>
    </location>
    <ligand>
        <name>phosphoenolpyruvate</name>
        <dbReference type="ChEBI" id="CHEBI:58702"/>
    </ligand>
</feature>
<dbReference type="SUPFAM" id="SSF51569">
    <property type="entry name" value="Aldolase"/>
    <property type="match status" value="1"/>
</dbReference>
<dbReference type="InterPro" id="IPR013785">
    <property type="entry name" value="Aldolase_TIM"/>
</dbReference>
<dbReference type="InterPro" id="IPR002480">
    <property type="entry name" value="DAHP_synth_2"/>
</dbReference>
<feature type="binding site" evidence="3">
    <location>
        <position position="448"/>
    </location>
    <ligand>
        <name>Mn(2+)</name>
        <dbReference type="ChEBI" id="CHEBI:29035"/>
    </ligand>
</feature>
<accession>A0A2L0H561</accession>
<keyword evidence="3" id="KW-0170">Cobalt</keyword>
<keyword evidence="2 4" id="KW-0808">Transferase</keyword>
<evidence type="ECO:0000313" key="5">
    <source>
        <dbReference type="EMBL" id="AUX76616.1"/>
    </source>
</evidence>
<dbReference type="GO" id="GO:0003849">
    <property type="term" value="F:3-deoxy-7-phosphoheptulonate synthase activity"/>
    <property type="evidence" value="ECO:0007669"/>
    <property type="project" value="UniProtKB-EC"/>
</dbReference>
<comment type="cofactor">
    <cofactor evidence="3">
        <name>Mn(2+)</name>
        <dbReference type="ChEBI" id="CHEBI:29035"/>
    </cofactor>
    <cofactor evidence="3">
        <name>Co(2+)</name>
        <dbReference type="ChEBI" id="CHEBI:48828"/>
    </cofactor>
    <cofactor evidence="3">
        <name>Cd(2+)</name>
        <dbReference type="ChEBI" id="CHEBI:48775"/>
    </cofactor>
    <text evidence="3">Binds 1 divalent cation per subunit. The enzyme is active with manganese, cobalt or cadmium ions.</text>
</comment>